<keyword evidence="3 7" id="KW-0808">Transferase</keyword>
<sequence length="249" mass="28640">MNKDDPWETVTRPSLKEGEVHVWRVFLDWPDEEVKKGLVNLSMEEKARIKRLVNSQHRRYYIASHSALHAILALYLPTPGTLRFRYDDYGKPYLLNDASLYFNLSDSHTVALYAITTNREVGVDIESIRSNIHTEDIAERFFSPDEIAAFRRLPQNQHLEGFFRIWTLKEAYIKIIGQGLSFGLNRFTTNVNVDAVKMDGLLTVDEDPNLARQWTLCSIPSAPGYMASLATEGPIKKIRYFAWSLTAKQ</sequence>
<evidence type="ECO:0000256" key="1">
    <source>
        <dbReference type="ARBA" id="ARBA00001946"/>
    </source>
</evidence>
<reference evidence="7 8" key="1">
    <citation type="journal article" date="2015" name="Genome Biol. Evol.">
        <title>Distinctive Genome Reduction Rates Revealed by Genomic Analyses of Two Coxiella-Like Endosymbionts in Ticks.</title>
        <authorList>
            <person name="Gottlieb Y."/>
            <person name="Lalzar I."/>
            <person name="Klasson L."/>
        </authorList>
    </citation>
    <scope>NUCLEOTIDE SEQUENCE [LARGE SCALE GENOMIC DNA]</scope>
    <source>
        <strain evidence="7 8">CRt</strain>
    </source>
</reference>
<evidence type="ECO:0000256" key="3">
    <source>
        <dbReference type="ARBA" id="ARBA00022679"/>
    </source>
</evidence>
<dbReference type="InterPro" id="IPR050559">
    <property type="entry name" value="P-Pant_transferase_sf"/>
</dbReference>
<dbReference type="GO" id="GO:0016740">
    <property type="term" value="F:transferase activity"/>
    <property type="evidence" value="ECO:0007669"/>
    <property type="project" value="UniProtKB-KW"/>
</dbReference>
<name>A0ABM5UVH2_9COXI</name>
<evidence type="ECO:0000256" key="5">
    <source>
        <dbReference type="ARBA" id="ARBA00022842"/>
    </source>
</evidence>
<dbReference type="InterPro" id="IPR008278">
    <property type="entry name" value="4-PPantetheinyl_Trfase_dom"/>
</dbReference>
<organism evidence="7 8">
    <name type="scientific">Candidatus Coxiella mudrowiae</name>
    <dbReference type="NCBI Taxonomy" id="2054173"/>
    <lineage>
        <taxon>Bacteria</taxon>
        <taxon>Pseudomonadati</taxon>
        <taxon>Pseudomonadota</taxon>
        <taxon>Gammaproteobacteria</taxon>
        <taxon>Legionellales</taxon>
        <taxon>Coxiellaceae</taxon>
        <taxon>Coxiella</taxon>
    </lineage>
</organism>
<gene>
    <name evidence="7" type="primary">mtaA</name>
    <name evidence="7" type="ORF">CleRT_13740</name>
</gene>
<dbReference type="InterPro" id="IPR037143">
    <property type="entry name" value="4-PPantetheinyl_Trfase_dom_sf"/>
</dbReference>
<dbReference type="RefSeq" id="WP_048875590.1">
    <property type="nucleotide sequence ID" value="NZ_CP011126.1"/>
</dbReference>
<dbReference type="Gene3D" id="3.90.470.20">
    <property type="entry name" value="4'-phosphopantetheinyl transferase domain"/>
    <property type="match status" value="2"/>
</dbReference>
<evidence type="ECO:0000256" key="2">
    <source>
        <dbReference type="ARBA" id="ARBA00010990"/>
    </source>
</evidence>
<evidence type="ECO:0000313" key="7">
    <source>
        <dbReference type="EMBL" id="AKQ33932.1"/>
    </source>
</evidence>
<dbReference type="EMBL" id="CP011126">
    <property type="protein sequence ID" value="AKQ33932.1"/>
    <property type="molecule type" value="Genomic_DNA"/>
</dbReference>
<dbReference type="InterPro" id="IPR004568">
    <property type="entry name" value="Ppantetheine-prot_Trfase_dom"/>
</dbReference>
<dbReference type="PANTHER" id="PTHR12215:SF10">
    <property type="entry name" value="L-AMINOADIPATE-SEMIALDEHYDE DEHYDROGENASE-PHOSPHOPANTETHEINYL TRANSFERASE"/>
    <property type="match status" value="1"/>
</dbReference>
<feature type="domain" description="4'-phosphopantetheinyl transferase" evidence="6">
    <location>
        <begin position="121"/>
        <end position="190"/>
    </location>
</feature>
<comment type="cofactor">
    <cofactor evidence="1">
        <name>Mg(2+)</name>
        <dbReference type="ChEBI" id="CHEBI:18420"/>
    </cofactor>
</comment>
<comment type="similarity">
    <text evidence="2">Belongs to the P-Pant transferase superfamily. Gsp/Sfp/HetI/AcpT family.</text>
</comment>
<dbReference type="Proteomes" id="UP000063965">
    <property type="component" value="Chromosome"/>
</dbReference>
<evidence type="ECO:0000256" key="4">
    <source>
        <dbReference type="ARBA" id="ARBA00022723"/>
    </source>
</evidence>
<accession>A0ABM5UVH2</accession>
<keyword evidence="4" id="KW-0479">Metal-binding</keyword>
<evidence type="ECO:0000259" key="6">
    <source>
        <dbReference type="Pfam" id="PF01648"/>
    </source>
</evidence>
<dbReference type="Pfam" id="PF01648">
    <property type="entry name" value="ACPS"/>
    <property type="match status" value="1"/>
</dbReference>
<keyword evidence="8" id="KW-1185">Reference proteome</keyword>
<dbReference type="SUPFAM" id="SSF56214">
    <property type="entry name" value="4'-phosphopantetheinyl transferase"/>
    <property type="match status" value="2"/>
</dbReference>
<dbReference type="NCBIfam" id="TIGR00556">
    <property type="entry name" value="pantethn_trn"/>
    <property type="match status" value="1"/>
</dbReference>
<protein>
    <submittedName>
        <fullName evidence="7">4'-phosphopantetheinyl transferase</fullName>
    </submittedName>
</protein>
<evidence type="ECO:0000313" key="8">
    <source>
        <dbReference type="Proteomes" id="UP000063965"/>
    </source>
</evidence>
<keyword evidence="5" id="KW-0460">Magnesium</keyword>
<dbReference type="PANTHER" id="PTHR12215">
    <property type="entry name" value="PHOSPHOPANTETHEINE TRANSFERASE"/>
    <property type="match status" value="1"/>
</dbReference>
<proteinExistence type="inferred from homology"/>